<keyword evidence="1" id="KW-0238">DNA-binding</keyword>
<sequence length="83" mass="9202">MKAPGLPADQQFFADLFSGLVLNPQLLGRVWFASHPASLPVGSLCIDFPRLDIVLRGEYGNLLEAKQQRMVERRNAVYSGTRG</sequence>
<dbReference type="GO" id="GO:0003677">
    <property type="term" value="F:DNA binding"/>
    <property type="evidence" value="ECO:0007669"/>
    <property type="project" value="UniProtKB-KW"/>
</dbReference>
<dbReference type="EMBL" id="CAADIS010000004">
    <property type="protein sequence ID" value="VFS17164.1"/>
    <property type="molecule type" value="Genomic_DNA"/>
</dbReference>
<name>A0A484X0M6_ECOLX</name>
<evidence type="ECO:0000313" key="1">
    <source>
        <dbReference type="EMBL" id="VFS17164.1"/>
    </source>
</evidence>
<reference evidence="1 2" key="1">
    <citation type="submission" date="2019-03" db="EMBL/GenBank/DDBJ databases">
        <authorList>
            <consortium name="Pathogen Informatics"/>
        </authorList>
    </citation>
    <scope>NUCLEOTIDE SEQUENCE [LARGE SCALE GENOMIC DNA]</scope>
    <source>
        <strain evidence="1 2">NCTC9001</strain>
    </source>
</reference>
<organism evidence="1 2">
    <name type="scientific">Escherichia coli</name>
    <dbReference type="NCBI Taxonomy" id="562"/>
    <lineage>
        <taxon>Bacteria</taxon>
        <taxon>Pseudomonadati</taxon>
        <taxon>Pseudomonadota</taxon>
        <taxon>Gammaproteobacteria</taxon>
        <taxon>Enterobacterales</taxon>
        <taxon>Enterobacteriaceae</taxon>
        <taxon>Escherichia</taxon>
    </lineage>
</organism>
<evidence type="ECO:0000313" key="2">
    <source>
        <dbReference type="Proteomes" id="UP000372890"/>
    </source>
</evidence>
<dbReference type="AlphaFoldDB" id="A0A484X0M6"/>
<protein>
    <submittedName>
        <fullName evidence="1">DNA-binding protein, ARAC-type</fullName>
    </submittedName>
</protein>
<accession>A0A484X0M6</accession>
<proteinExistence type="predicted"/>
<dbReference type="Proteomes" id="UP000372890">
    <property type="component" value="Unassembled WGS sequence"/>
</dbReference>
<gene>
    <name evidence="1" type="primary">ypdC_2</name>
    <name evidence="1" type="ORF">NCTC9001_01775</name>
</gene>